<feature type="compositionally biased region" description="Pro residues" evidence="7">
    <location>
        <begin position="582"/>
        <end position="600"/>
    </location>
</feature>
<dbReference type="GO" id="GO:0070979">
    <property type="term" value="P:protein K11-linked ubiquitination"/>
    <property type="evidence" value="ECO:0007669"/>
    <property type="project" value="TreeGrafter"/>
</dbReference>
<feature type="region of interest" description="Disordered" evidence="7">
    <location>
        <begin position="721"/>
        <end position="741"/>
    </location>
</feature>
<evidence type="ECO:0000256" key="5">
    <source>
        <dbReference type="ARBA" id="ARBA00023306"/>
    </source>
</evidence>
<dbReference type="SMART" id="SM00320">
    <property type="entry name" value="WD40"/>
    <property type="match status" value="2"/>
</dbReference>
<feature type="domain" description="Anaphase-promoting complex subunit 4-like WD40" evidence="8">
    <location>
        <begin position="21"/>
        <end position="106"/>
    </location>
</feature>
<dbReference type="PROSITE" id="PS50082">
    <property type="entry name" value="WD_REPEATS_2"/>
    <property type="match status" value="1"/>
</dbReference>
<feature type="domain" description="Anaphase-promoting complex subunit 4 long" evidence="9">
    <location>
        <begin position="253"/>
        <end position="458"/>
    </location>
</feature>
<keyword evidence="6" id="KW-0853">WD repeat</keyword>
<reference evidence="10" key="1">
    <citation type="submission" date="2021-01" db="EMBL/GenBank/DDBJ databases">
        <authorList>
            <person name="Corre E."/>
            <person name="Pelletier E."/>
            <person name="Niang G."/>
            <person name="Scheremetjew M."/>
            <person name="Finn R."/>
            <person name="Kale V."/>
            <person name="Holt S."/>
            <person name="Cochrane G."/>
            <person name="Meng A."/>
            <person name="Brown T."/>
            <person name="Cohen L."/>
        </authorList>
    </citation>
    <scope>NUCLEOTIDE SEQUENCE</scope>
    <source>
        <strain evidence="10">379</strain>
    </source>
</reference>
<proteinExistence type="predicted"/>
<dbReference type="GO" id="GO:0031145">
    <property type="term" value="P:anaphase-promoting complex-dependent catabolic process"/>
    <property type="evidence" value="ECO:0007669"/>
    <property type="project" value="InterPro"/>
</dbReference>
<organism evidence="10">
    <name type="scientific">Emiliania huxleyi</name>
    <name type="common">Coccolithophore</name>
    <name type="synonym">Pontosphaera huxleyi</name>
    <dbReference type="NCBI Taxonomy" id="2903"/>
    <lineage>
        <taxon>Eukaryota</taxon>
        <taxon>Haptista</taxon>
        <taxon>Haptophyta</taxon>
        <taxon>Prymnesiophyceae</taxon>
        <taxon>Isochrysidales</taxon>
        <taxon>Noelaerhabdaceae</taxon>
        <taxon>Emiliania</taxon>
    </lineage>
</organism>
<dbReference type="InterPro" id="IPR024977">
    <property type="entry name" value="Apc4-like_WD40_dom"/>
</dbReference>
<evidence type="ECO:0000256" key="6">
    <source>
        <dbReference type="PROSITE-ProRule" id="PRU00221"/>
    </source>
</evidence>
<dbReference type="InterPro" id="IPR015943">
    <property type="entry name" value="WD40/YVTN_repeat-like_dom_sf"/>
</dbReference>
<evidence type="ECO:0000256" key="2">
    <source>
        <dbReference type="ARBA" id="ARBA00022618"/>
    </source>
</evidence>
<accession>A0A7S3T569</accession>
<dbReference type="InterPro" id="IPR024789">
    <property type="entry name" value="APC4"/>
</dbReference>
<protein>
    <recommendedName>
        <fullName evidence="1">Anaphase-promoting complex subunit 4</fullName>
    </recommendedName>
</protein>
<dbReference type="EMBL" id="HBIR01041462">
    <property type="protein sequence ID" value="CAE0574161.1"/>
    <property type="molecule type" value="Transcribed_RNA"/>
</dbReference>
<dbReference type="InterPro" id="IPR001680">
    <property type="entry name" value="WD40_rpt"/>
</dbReference>
<dbReference type="GO" id="GO:0005680">
    <property type="term" value="C:anaphase-promoting complex"/>
    <property type="evidence" value="ECO:0007669"/>
    <property type="project" value="InterPro"/>
</dbReference>
<dbReference type="InterPro" id="IPR036322">
    <property type="entry name" value="WD40_repeat_dom_sf"/>
</dbReference>
<feature type="repeat" description="WD" evidence="6">
    <location>
        <begin position="58"/>
        <end position="92"/>
    </location>
</feature>
<dbReference type="AlphaFoldDB" id="A0A7S3T569"/>
<evidence type="ECO:0000256" key="4">
    <source>
        <dbReference type="ARBA" id="ARBA00022786"/>
    </source>
</evidence>
<dbReference type="GO" id="GO:0051301">
    <property type="term" value="P:cell division"/>
    <property type="evidence" value="ECO:0007669"/>
    <property type="project" value="UniProtKB-KW"/>
</dbReference>
<dbReference type="InterPro" id="IPR024790">
    <property type="entry name" value="APC4_long_dom"/>
</dbReference>
<dbReference type="Pfam" id="PF12894">
    <property type="entry name" value="ANAPC4_WD40"/>
    <property type="match status" value="1"/>
</dbReference>
<dbReference type="Pfam" id="PF12896">
    <property type="entry name" value="ANAPC4"/>
    <property type="match status" value="1"/>
</dbReference>
<feature type="region of interest" description="Disordered" evidence="7">
    <location>
        <begin position="561"/>
        <end position="601"/>
    </location>
</feature>
<feature type="compositionally biased region" description="Low complexity" evidence="7">
    <location>
        <begin position="723"/>
        <end position="734"/>
    </location>
</feature>
<name>A0A7S3T569_EMIHU</name>
<feature type="compositionally biased region" description="Basic and acidic residues" evidence="7">
    <location>
        <begin position="571"/>
        <end position="581"/>
    </location>
</feature>
<keyword evidence="4" id="KW-0833">Ubl conjugation pathway</keyword>
<evidence type="ECO:0000259" key="8">
    <source>
        <dbReference type="Pfam" id="PF12894"/>
    </source>
</evidence>
<keyword evidence="5" id="KW-0131">Cell cycle</keyword>
<gene>
    <name evidence="10" type="ORF">EHUX00137_LOCUS32375</name>
</gene>
<sequence>MAPFELLSGFPKSTSGEVVAMEWSPTMDLIAIATSDSQVAVVRTGWQRLFAIPAAQPIHCLAWRPDGQELMVGHADGSVALYNIEDGELLCTSNTHHCALRLVSWGLSPSEPGRALDSPYACSLSDLFPPLPSLPKGSGAQLALDSAPLPLDAPLHRLLFEPGRSLEFDLSVTADDSARVQLRVHGRFSLGFLPLADFPALDFGDEPPALLRASLAPSLHALTLVVATRGSARVSLPDGTRQQHEAGTLLLGFRTGQLSRARQEIEALALSFLRCEALTQRASAALEMARQAWAEAAGPFHAKLARLREEVRTESDLNPSDGPATVPQELLALLAYGAPSARVRDVLAHELREAELTRALKAANAAAGAIAQLVLTQVAPALELVVHLVGNLRGLSRWPHHFAGTLGLQPKKVSALLEAAEALRAAAELLLVCARRTDSGLVALLGWLIHAVRRLRDEAPPSADDVPLPDAITVGEYLGRCSGDELLDEVGDLFSTEEGLAAAAEALPTDPLDEHCTLGPIRRLPALEEELAAALSDCFNPVAQHVSAGFQLHSCTPLHADGSAESSTDADGLHIDLRHPEPSPPPPEPAEPAMPGPPPAACLTKPAQLLISAALGALAEEGGVQLVLLRARWSLQDKGPPSWEACAARTPHAHLCRAHFYRDGKIALLHASDAAAGSRLTVVQHEELPFMPIASLPGGSGAPPPLLGLVLTCARGGSIAGAPLSRPSPGNSGRPPWPLPL</sequence>
<dbReference type="PANTHER" id="PTHR13260">
    <property type="entry name" value="ANAPHASE PROMOTING COMPLEX SUBUNIT 4 APC4"/>
    <property type="match status" value="1"/>
</dbReference>
<evidence type="ECO:0000256" key="1">
    <source>
        <dbReference type="ARBA" id="ARBA00016067"/>
    </source>
</evidence>
<keyword evidence="3" id="KW-0498">Mitosis</keyword>
<keyword evidence="2" id="KW-0132">Cell division</keyword>
<evidence type="ECO:0000256" key="3">
    <source>
        <dbReference type="ARBA" id="ARBA00022776"/>
    </source>
</evidence>
<dbReference type="PANTHER" id="PTHR13260:SF0">
    <property type="entry name" value="ANAPHASE-PROMOTING COMPLEX SUBUNIT 4"/>
    <property type="match status" value="1"/>
</dbReference>
<evidence type="ECO:0000256" key="7">
    <source>
        <dbReference type="SAM" id="MobiDB-lite"/>
    </source>
</evidence>
<dbReference type="Gene3D" id="2.130.10.10">
    <property type="entry name" value="YVTN repeat-like/Quinoprotein amine dehydrogenase"/>
    <property type="match status" value="1"/>
</dbReference>
<evidence type="ECO:0000259" key="9">
    <source>
        <dbReference type="Pfam" id="PF12896"/>
    </source>
</evidence>
<dbReference type="SUPFAM" id="SSF50978">
    <property type="entry name" value="WD40 repeat-like"/>
    <property type="match status" value="1"/>
</dbReference>
<dbReference type="GO" id="GO:0034399">
    <property type="term" value="C:nuclear periphery"/>
    <property type="evidence" value="ECO:0007669"/>
    <property type="project" value="TreeGrafter"/>
</dbReference>
<evidence type="ECO:0000313" key="10">
    <source>
        <dbReference type="EMBL" id="CAE0574161.1"/>
    </source>
</evidence>